<name>A0AA39LR49_9BILA</name>
<dbReference type="Pfam" id="PF00160">
    <property type="entry name" value="Pro_isomerase"/>
    <property type="match status" value="1"/>
</dbReference>
<evidence type="ECO:0000256" key="5">
    <source>
        <dbReference type="SAM" id="MobiDB-lite"/>
    </source>
</evidence>
<dbReference type="GO" id="GO:0006457">
    <property type="term" value="P:protein folding"/>
    <property type="evidence" value="ECO:0007669"/>
    <property type="project" value="InterPro"/>
</dbReference>
<evidence type="ECO:0000313" key="9">
    <source>
        <dbReference type="EMBL" id="KAK0406340.1"/>
    </source>
</evidence>
<feature type="compositionally biased region" description="Acidic residues" evidence="5">
    <location>
        <begin position="190"/>
        <end position="199"/>
    </location>
</feature>
<feature type="compositionally biased region" description="Basic and acidic residues" evidence="5">
    <location>
        <begin position="780"/>
        <end position="804"/>
    </location>
</feature>
<sequence>MSSKQKKERRRCFFDITIDGRATGRIVFELFDDVAPVTCENFLKLCTGEAGVGKTTGKPLHYKGTLFHRVIKNFMIQAGDFSAGNGTGGESIYGGMFDDEEFVFKHDEPFLLSMANKGKNTNGSQFFITTKPAPHLDGIHVVFGRVLDGTDVVTEIEKLKVNQKSRPFADVIILNCGQLVKKSKRKYSESEESEAASESESEKQKKKRAKRDSDEENKKQTVTAYSTVRKEDLPEEPENAHSFLMRRSQTPEHIRQERKEKKEAEEKEKKKERKRDGRDRSRSRRETERRDRYDRERDSDRSKEKKIKIKGRGALRFNPEMFKRERERTPPHWKREEQRLVKLSEYEKMKETQSKAEVFASQIKVENDENGSRLAGKHSPIRFIKPTSPGVEDIHDEGVNEEQIVFEDEVPFEEAATKDDVAEERDASKSPVVEEVQKSRSPSPTEKKRADLSSASKITADNNEDGSRPADTDSPDRFINPTSPGTDDAQEEDLNEEKGEDHIDEAAVKENPLDERDGSKSPVAEEAQKSRSPSPVAKKREDLNKDRSESPAPRDREHTKSPTPQNREDSKSPGPRDRESSKSPAPCNRERSKSPGHRDRTLKVACSPGSRTLKVACSPGSRTPQPSPESSFTAAFPSSSFGASSPFAFSSATPSLTFSNLQPGAARRHLLNGAVDPLVETNVLRLGVVAVNRATRLLLDVVRIADAVLALRLPATARRLRTSTGRQSIATRQLDAIKGADRSWEARYSCKSTGVMPPKTAPSDNEGGGEEISARRKKERGTGKRNGKDKTPDNKTSKTNERATKRGLSGETRPPQKPKPQAVEQSPNRACISLYMPPGVSVSEVPPDGPRLTKEQLRPIAMKWVKRTLEKGIEGLRMEFAAQKKPVDPALMKEFIANWPIGKNRYKDVGCLDETRVVLNPKSANSDYIHANFVSTPQNKKRFICTQGPLDTTVSDFWRMVLQERSSIILMLCNIIEKGMKKCSEYWPQKPGEKISFENITVLNVVTKMHELPMESASKVQIRITGICIYVDDQRAHMVDHIQWVDWPDRGVPPCDLTAIALLNQIRRTVFPIIVHCSAGIGRTGSIVMLEYMLERLMVGEDIENMDVLLTQLRNQRAYSIQTDQQYLYIHRIMLEYFVKKSLIPLDLGPYLAKFIGDYNKYCEF</sequence>
<feature type="compositionally biased region" description="Basic and acidic residues" evidence="5">
    <location>
        <begin position="415"/>
        <end position="428"/>
    </location>
</feature>
<evidence type="ECO:0000313" key="10">
    <source>
        <dbReference type="Proteomes" id="UP001175271"/>
    </source>
</evidence>
<dbReference type="InterPro" id="IPR002130">
    <property type="entry name" value="Cyclophilin-type_PPIase_dom"/>
</dbReference>
<feature type="region of interest" description="Disordered" evidence="5">
    <location>
        <begin position="749"/>
        <end position="827"/>
    </location>
</feature>
<proteinExistence type="predicted"/>
<dbReference type="InterPro" id="IPR052782">
    <property type="entry name" value="Oocyte-zygote_transition_reg"/>
</dbReference>
<dbReference type="FunFam" id="2.40.100.10:FF:000005">
    <property type="entry name" value="Peptidyl-prolyl cis-trans isomerase G"/>
    <property type="match status" value="1"/>
</dbReference>
<reference evidence="9" key="1">
    <citation type="submission" date="2023-06" db="EMBL/GenBank/DDBJ databases">
        <title>Genomic analysis of the entomopathogenic nematode Steinernema hermaphroditum.</title>
        <authorList>
            <person name="Schwarz E.M."/>
            <person name="Heppert J.K."/>
            <person name="Baniya A."/>
            <person name="Schwartz H.T."/>
            <person name="Tan C.-H."/>
            <person name="Antoshechkin I."/>
            <person name="Sternberg P.W."/>
            <person name="Goodrich-Blair H."/>
            <person name="Dillman A.R."/>
        </authorList>
    </citation>
    <scope>NUCLEOTIDE SEQUENCE</scope>
    <source>
        <strain evidence="9">PS9179</strain>
        <tissue evidence="9">Whole animal</tissue>
    </source>
</reference>
<comment type="caution">
    <text evidence="9">The sequence shown here is derived from an EMBL/GenBank/DDBJ whole genome shotgun (WGS) entry which is preliminary data.</text>
</comment>
<dbReference type="SUPFAM" id="SSF52799">
    <property type="entry name" value="(Phosphotyrosine protein) phosphatases II"/>
    <property type="match status" value="1"/>
</dbReference>
<gene>
    <name evidence="9" type="ORF">QR680_018516</name>
</gene>
<dbReference type="Gene3D" id="3.90.190.10">
    <property type="entry name" value="Protein tyrosine phosphatase superfamily"/>
    <property type="match status" value="1"/>
</dbReference>
<dbReference type="PRINTS" id="PR00153">
    <property type="entry name" value="CSAPPISMRASE"/>
</dbReference>
<evidence type="ECO:0000259" key="6">
    <source>
        <dbReference type="PROSITE" id="PS50055"/>
    </source>
</evidence>
<dbReference type="InterPro" id="IPR029021">
    <property type="entry name" value="Prot-tyrosine_phosphatase-like"/>
</dbReference>
<evidence type="ECO:0000256" key="1">
    <source>
        <dbReference type="ARBA" id="ARBA00000971"/>
    </source>
</evidence>
<dbReference type="PROSITE" id="PS50055">
    <property type="entry name" value="TYR_PHOSPHATASE_PTP"/>
    <property type="match status" value="1"/>
</dbReference>
<feature type="compositionally biased region" description="Basic residues" evidence="5">
    <location>
        <begin position="304"/>
        <end position="313"/>
    </location>
</feature>
<protein>
    <recommendedName>
        <fullName evidence="2">peptidylprolyl isomerase</fullName>
        <ecNumber evidence="2">5.2.1.8</ecNumber>
    </recommendedName>
</protein>
<feature type="compositionally biased region" description="Basic and acidic residues" evidence="5">
    <location>
        <begin position="538"/>
        <end position="581"/>
    </location>
</feature>
<dbReference type="InterPro" id="IPR000242">
    <property type="entry name" value="PTP_cat"/>
</dbReference>
<dbReference type="CDD" id="cd00047">
    <property type="entry name" value="PTPc"/>
    <property type="match status" value="1"/>
</dbReference>
<dbReference type="GO" id="GO:0004725">
    <property type="term" value="F:protein tyrosine phosphatase activity"/>
    <property type="evidence" value="ECO:0007669"/>
    <property type="project" value="InterPro"/>
</dbReference>
<feature type="domain" description="Tyrosine-protein phosphatase" evidence="6">
    <location>
        <begin position="903"/>
        <end position="1137"/>
    </location>
</feature>
<dbReference type="InterPro" id="IPR000387">
    <property type="entry name" value="Tyr_Pase_dom"/>
</dbReference>
<dbReference type="PROSITE" id="PS50056">
    <property type="entry name" value="TYR_PHOSPHATASE_2"/>
    <property type="match status" value="1"/>
</dbReference>
<accession>A0AA39LR49</accession>
<dbReference type="InterPro" id="IPR029000">
    <property type="entry name" value="Cyclophilin-like_dom_sf"/>
</dbReference>
<keyword evidence="4" id="KW-0413">Isomerase</keyword>
<feature type="compositionally biased region" description="Basic and acidic residues" evidence="5">
    <location>
        <begin position="465"/>
        <end position="476"/>
    </location>
</feature>
<dbReference type="PROSITE" id="PS50072">
    <property type="entry name" value="CSA_PPIASE_2"/>
    <property type="match status" value="1"/>
</dbReference>
<feature type="region of interest" description="Disordered" evidence="5">
    <location>
        <begin position="184"/>
        <end position="336"/>
    </location>
</feature>
<dbReference type="SUPFAM" id="SSF50891">
    <property type="entry name" value="Cyclophilin-like"/>
    <property type="match status" value="1"/>
</dbReference>
<dbReference type="AlphaFoldDB" id="A0AA39LR49"/>
<keyword evidence="3" id="KW-0697">Rotamase</keyword>
<feature type="domain" description="PPIase cyclophilin-type" evidence="8">
    <location>
        <begin position="13"/>
        <end position="178"/>
    </location>
</feature>
<feature type="domain" description="Tyrosine specific protein phosphatases" evidence="7">
    <location>
        <begin position="1072"/>
        <end position="1128"/>
    </location>
</feature>
<evidence type="ECO:0000259" key="8">
    <source>
        <dbReference type="PROSITE" id="PS50072"/>
    </source>
</evidence>
<dbReference type="PROSITE" id="PS00170">
    <property type="entry name" value="CSA_PPIASE_1"/>
    <property type="match status" value="1"/>
</dbReference>
<feature type="compositionally biased region" description="Basic and acidic residues" evidence="5">
    <location>
        <begin position="496"/>
        <end position="519"/>
    </location>
</feature>
<dbReference type="InterPro" id="IPR020892">
    <property type="entry name" value="Cyclophilin-type_PPIase_CS"/>
</dbReference>
<dbReference type="Pfam" id="PF00102">
    <property type="entry name" value="Y_phosphatase"/>
    <property type="match status" value="1"/>
</dbReference>
<dbReference type="InterPro" id="IPR016130">
    <property type="entry name" value="Tyr_Pase_AS"/>
</dbReference>
<feature type="compositionally biased region" description="Basic and acidic residues" evidence="5">
    <location>
        <begin position="321"/>
        <end position="336"/>
    </location>
</feature>
<evidence type="ECO:0000256" key="3">
    <source>
        <dbReference type="ARBA" id="ARBA00023110"/>
    </source>
</evidence>
<dbReference type="PANTHER" id="PTHR46163">
    <property type="entry name" value="TYROSINE-PROTEIN PHOSPHATASE-RELATED"/>
    <property type="match status" value="1"/>
</dbReference>
<evidence type="ECO:0000256" key="4">
    <source>
        <dbReference type="ARBA" id="ARBA00023235"/>
    </source>
</evidence>
<evidence type="ECO:0000259" key="7">
    <source>
        <dbReference type="PROSITE" id="PS50056"/>
    </source>
</evidence>
<dbReference type="Proteomes" id="UP001175271">
    <property type="component" value="Unassembled WGS sequence"/>
</dbReference>
<dbReference type="EC" id="5.2.1.8" evidence="2"/>
<evidence type="ECO:0000256" key="2">
    <source>
        <dbReference type="ARBA" id="ARBA00013194"/>
    </source>
</evidence>
<dbReference type="PANTHER" id="PTHR46163:SF5">
    <property type="entry name" value="TYROSINE-PROTEIN PHOSPHATASE"/>
    <property type="match status" value="1"/>
</dbReference>
<dbReference type="PROSITE" id="PS00383">
    <property type="entry name" value="TYR_PHOSPHATASE_1"/>
    <property type="match status" value="1"/>
</dbReference>
<feature type="region of interest" description="Disordered" evidence="5">
    <location>
        <begin position="369"/>
        <end position="633"/>
    </location>
</feature>
<dbReference type="Gene3D" id="2.40.100.10">
    <property type="entry name" value="Cyclophilin-like"/>
    <property type="match status" value="1"/>
</dbReference>
<dbReference type="SMART" id="SM00194">
    <property type="entry name" value="PTPc"/>
    <property type="match status" value="1"/>
</dbReference>
<dbReference type="GO" id="GO:0003755">
    <property type="term" value="F:peptidyl-prolyl cis-trans isomerase activity"/>
    <property type="evidence" value="ECO:0007669"/>
    <property type="project" value="UniProtKB-KW"/>
</dbReference>
<feature type="compositionally biased region" description="Basic and acidic residues" evidence="5">
    <location>
        <begin position="249"/>
        <end position="303"/>
    </location>
</feature>
<organism evidence="9 10">
    <name type="scientific">Steinernema hermaphroditum</name>
    <dbReference type="NCBI Taxonomy" id="289476"/>
    <lineage>
        <taxon>Eukaryota</taxon>
        <taxon>Metazoa</taxon>
        <taxon>Ecdysozoa</taxon>
        <taxon>Nematoda</taxon>
        <taxon>Chromadorea</taxon>
        <taxon>Rhabditida</taxon>
        <taxon>Tylenchina</taxon>
        <taxon>Panagrolaimomorpha</taxon>
        <taxon>Strongyloidoidea</taxon>
        <taxon>Steinernematidae</taxon>
        <taxon>Steinernema</taxon>
    </lineage>
</organism>
<keyword evidence="10" id="KW-1185">Reference proteome</keyword>
<dbReference type="EMBL" id="JAUCMV010000004">
    <property type="protein sequence ID" value="KAK0406340.1"/>
    <property type="molecule type" value="Genomic_DNA"/>
</dbReference>
<dbReference type="SMART" id="SM00404">
    <property type="entry name" value="PTPc_motif"/>
    <property type="match status" value="1"/>
</dbReference>
<dbReference type="InterPro" id="IPR003595">
    <property type="entry name" value="Tyr_Pase_cat"/>
</dbReference>
<comment type="catalytic activity">
    <reaction evidence="1">
        <text>[protein]-peptidylproline (omega=180) = [protein]-peptidylproline (omega=0)</text>
        <dbReference type="Rhea" id="RHEA:16237"/>
        <dbReference type="Rhea" id="RHEA-COMP:10747"/>
        <dbReference type="Rhea" id="RHEA-COMP:10748"/>
        <dbReference type="ChEBI" id="CHEBI:83833"/>
        <dbReference type="ChEBI" id="CHEBI:83834"/>
        <dbReference type="EC" id="5.2.1.8"/>
    </reaction>
</comment>
<feature type="compositionally biased region" description="Basic and acidic residues" evidence="5">
    <location>
        <begin position="588"/>
        <end position="602"/>
    </location>
</feature>